<evidence type="ECO:0000256" key="1">
    <source>
        <dbReference type="SAM" id="MobiDB-lite"/>
    </source>
</evidence>
<feature type="compositionally biased region" description="Polar residues" evidence="1">
    <location>
        <begin position="88"/>
        <end position="118"/>
    </location>
</feature>
<name>A0ABR0QAN0_GOSAR</name>
<evidence type="ECO:0000313" key="3">
    <source>
        <dbReference type="Proteomes" id="UP001358586"/>
    </source>
</evidence>
<feature type="region of interest" description="Disordered" evidence="1">
    <location>
        <begin position="44"/>
        <end position="128"/>
    </location>
</feature>
<dbReference type="InterPro" id="IPR044274">
    <property type="entry name" value="RFI2"/>
</dbReference>
<organism evidence="2 3">
    <name type="scientific">Gossypium arboreum</name>
    <name type="common">Tree cotton</name>
    <name type="synonym">Gossypium nanking</name>
    <dbReference type="NCBI Taxonomy" id="29729"/>
    <lineage>
        <taxon>Eukaryota</taxon>
        <taxon>Viridiplantae</taxon>
        <taxon>Streptophyta</taxon>
        <taxon>Embryophyta</taxon>
        <taxon>Tracheophyta</taxon>
        <taxon>Spermatophyta</taxon>
        <taxon>Magnoliopsida</taxon>
        <taxon>eudicotyledons</taxon>
        <taxon>Gunneridae</taxon>
        <taxon>Pentapetalae</taxon>
        <taxon>rosids</taxon>
        <taxon>malvids</taxon>
        <taxon>Malvales</taxon>
        <taxon>Malvaceae</taxon>
        <taxon>Malvoideae</taxon>
        <taxon>Gossypium</taxon>
    </lineage>
</organism>
<proteinExistence type="predicted"/>
<dbReference type="PANTHER" id="PTHR46798">
    <property type="entry name" value="OS09G0511500 PROTEIN"/>
    <property type="match status" value="1"/>
</dbReference>
<dbReference type="EMBL" id="JARKNE010000004">
    <property type="protein sequence ID" value="KAK5836251.1"/>
    <property type="molecule type" value="Genomic_DNA"/>
</dbReference>
<comment type="caution">
    <text evidence="2">The sequence shown here is derived from an EMBL/GenBank/DDBJ whole genome shotgun (WGS) entry which is preliminary data.</text>
</comment>
<accession>A0ABR0QAN0</accession>
<keyword evidence="3" id="KW-1185">Reference proteome</keyword>
<reference evidence="2 3" key="1">
    <citation type="submission" date="2023-03" db="EMBL/GenBank/DDBJ databases">
        <title>WGS of Gossypium arboreum.</title>
        <authorList>
            <person name="Yu D."/>
        </authorList>
    </citation>
    <scope>NUCLEOTIDE SEQUENCE [LARGE SCALE GENOMIC DNA]</scope>
    <source>
        <tissue evidence="2">Leaf</tissue>
    </source>
</reference>
<sequence>MLAGYSQFNNPTSPIFAERSSSATHPCQYIVYFGPTIHPSFSNSSGNISDSSRFTGHWNGPSMPSEIPPSDAFPAMNLHYQSWEHHSTPFSTSDRQIDGSGQPSIPPVSQRSARNSSDMPRPGTFMHPFVAGNRYNPM</sequence>
<dbReference type="PANTHER" id="PTHR46798:SF3">
    <property type="entry name" value="RING FINGER FAMILY PROTEIN"/>
    <property type="match status" value="1"/>
</dbReference>
<dbReference type="Proteomes" id="UP001358586">
    <property type="component" value="Chromosome 4"/>
</dbReference>
<protein>
    <submittedName>
        <fullName evidence="2">Uncharacterized protein</fullName>
    </submittedName>
</protein>
<gene>
    <name evidence="2" type="ORF">PVK06_012025</name>
</gene>
<evidence type="ECO:0000313" key="2">
    <source>
        <dbReference type="EMBL" id="KAK5836251.1"/>
    </source>
</evidence>